<evidence type="ECO:0000313" key="1">
    <source>
        <dbReference type="EMBL" id="ODN74297.1"/>
    </source>
</evidence>
<dbReference type="AlphaFoldDB" id="A0A1E3HD92"/>
<sequence>MSRKFMRHALWAFDFLVTYHGNGDRQDALVLFEYAEMKEAIRKEKEAKAERWGVILKSPANRHRLGLAMLMTFLTARTLTDIYADVWLIHHHLLLEADLVVDPTEMQTFSMRSKGLLVWNTVQQFEGAYTTFVEAVALDSIG</sequence>
<dbReference type="RefSeq" id="XP_019027826.1">
    <property type="nucleotide sequence ID" value="XM_019180197.1"/>
</dbReference>
<dbReference type="EMBL" id="AWGH01000059">
    <property type="protein sequence ID" value="ODN74297.1"/>
    <property type="molecule type" value="Genomic_DNA"/>
</dbReference>
<accession>A0A1E3HD92</accession>
<reference evidence="1 2" key="1">
    <citation type="submission" date="2016-06" db="EMBL/GenBank/DDBJ databases">
        <title>Evolution of pathogenesis and genome organization in the Tremellales.</title>
        <authorList>
            <person name="Cuomo C."/>
            <person name="Litvintseva A."/>
            <person name="Heitman J."/>
            <person name="Chen Y."/>
            <person name="Sun S."/>
            <person name="Springer D."/>
            <person name="Dromer F."/>
            <person name="Young S."/>
            <person name="Zeng Q."/>
            <person name="Chapman S."/>
            <person name="Gujja S."/>
            <person name="Saif S."/>
            <person name="Birren B."/>
        </authorList>
    </citation>
    <scope>NUCLEOTIDE SEQUENCE [LARGE SCALE GENOMIC DNA]</scope>
    <source>
        <strain evidence="1 2">CBS 7118</strain>
    </source>
</reference>
<evidence type="ECO:0000313" key="2">
    <source>
        <dbReference type="Proteomes" id="UP000094819"/>
    </source>
</evidence>
<gene>
    <name evidence="1" type="ORF">L198_08228</name>
</gene>
<protein>
    <submittedName>
        <fullName evidence="1">Uncharacterized protein</fullName>
    </submittedName>
</protein>
<proteinExistence type="predicted"/>
<organism evidence="1 2">
    <name type="scientific">Cryptococcus wingfieldii CBS 7118</name>
    <dbReference type="NCBI Taxonomy" id="1295528"/>
    <lineage>
        <taxon>Eukaryota</taxon>
        <taxon>Fungi</taxon>
        <taxon>Dikarya</taxon>
        <taxon>Basidiomycota</taxon>
        <taxon>Agaricomycotina</taxon>
        <taxon>Tremellomycetes</taxon>
        <taxon>Tremellales</taxon>
        <taxon>Cryptococcaceae</taxon>
        <taxon>Cryptococcus</taxon>
    </lineage>
</organism>
<dbReference type="Proteomes" id="UP000094819">
    <property type="component" value="Unassembled WGS sequence"/>
</dbReference>
<comment type="caution">
    <text evidence="1">The sequence shown here is derived from an EMBL/GenBank/DDBJ whole genome shotgun (WGS) entry which is preliminary data.</text>
</comment>
<keyword evidence="2" id="KW-1185">Reference proteome</keyword>
<dbReference type="OrthoDB" id="6133115at2759"/>
<dbReference type="GeneID" id="30197439"/>
<name>A0A1E3HD92_9TREE</name>